<gene>
    <name evidence="1" type="ORF">M8818_005462</name>
</gene>
<dbReference type="Proteomes" id="UP001320706">
    <property type="component" value="Unassembled WGS sequence"/>
</dbReference>
<keyword evidence="2" id="KW-1185">Reference proteome</keyword>
<evidence type="ECO:0000313" key="1">
    <source>
        <dbReference type="EMBL" id="KAK8201937.1"/>
    </source>
</evidence>
<accession>A0ACC3S8L0</accession>
<comment type="caution">
    <text evidence="1">The sequence shown here is derived from an EMBL/GenBank/DDBJ whole genome shotgun (WGS) entry which is preliminary data.</text>
</comment>
<evidence type="ECO:0000313" key="2">
    <source>
        <dbReference type="Proteomes" id="UP001320706"/>
    </source>
</evidence>
<name>A0ACC3S8L0_9PEZI</name>
<sequence length="670" mass="73168">MTDIADVELTTSASSKAHVTDSSVHSTPLFSDISSTDLQDETAVESDSDSDADMFYRGMSNVPAAPIMPYRVPVCQGPMSRLNLREHTLVEPTTGAVVHDGKPFIQAGPNPDPPVPFNRMKYVRNERSARPVSQKQDEETAGERATFVKGVELQAGDVFLDSDTESSVSDPESSDSEQCGSVGRFSGQDTNVGPSEAGKLPPSPAATSSEGAAADKSPREAQFEEATAENAQAIYSPDACIFVANLSTGHTTEELTKALQKILERFGKVYINVRRDRRSGNPYAHCQFTDKDDAHRAVVQVKDMEVLGRPVRTEHARANRALFVSMHTGQDVDRADILRIVTPFGPLEKDWFASETDREVYQLSKGMFIRFSFFTDCRKAEQALRHHPAYRFEFVRDQTKYKVNKGVEHFPNTEMVFKMANRTSNGPTVLVKEPYNTALFIGDLAPSVTQATVTEACAALPGFMFVVFKAGAASHIPGHATVYFEDSIDTQRAYNQLRGRMVIHGRPVRVEFARKDRTRGPVPMRLGATFPAGPQTPLQAQPYMHYTPPAMHPGNAMAFAQSPMMYSPHQFNGYALTYGGYSPVAMPYGTVGAANGAPTLGSPFVYQPSHPTPASSEHSSNFQDGNGNCQSPLVNGSASAGYYSAPEGPYMGWSAYGYDAPPEGHDEHCL</sequence>
<protein>
    <submittedName>
        <fullName evidence="1">Uncharacterized protein</fullName>
    </submittedName>
</protein>
<reference evidence="1" key="1">
    <citation type="submission" date="2024-02" db="EMBL/GenBank/DDBJ databases">
        <title>Metagenome Assembled Genome of Zalaria obscura JY119.</title>
        <authorList>
            <person name="Vighnesh L."/>
            <person name="Jagadeeshwari U."/>
            <person name="Venkata Ramana C."/>
            <person name="Sasikala C."/>
        </authorList>
    </citation>
    <scope>NUCLEOTIDE SEQUENCE</scope>
    <source>
        <strain evidence="1">JY119</strain>
    </source>
</reference>
<organism evidence="1 2">
    <name type="scientific">Zalaria obscura</name>
    <dbReference type="NCBI Taxonomy" id="2024903"/>
    <lineage>
        <taxon>Eukaryota</taxon>
        <taxon>Fungi</taxon>
        <taxon>Dikarya</taxon>
        <taxon>Ascomycota</taxon>
        <taxon>Pezizomycotina</taxon>
        <taxon>Dothideomycetes</taxon>
        <taxon>Dothideomycetidae</taxon>
        <taxon>Dothideales</taxon>
        <taxon>Zalariaceae</taxon>
        <taxon>Zalaria</taxon>
    </lineage>
</organism>
<dbReference type="EMBL" id="JAMKPW020000033">
    <property type="protein sequence ID" value="KAK8201937.1"/>
    <property type="molecule type" value="Genomic_DNA"/>
</dbReference>
<proteinExistence type="predicted"/>